<evidence type="ECO:0000259" key="1">
    <source>
        <dbReference type="PROSITE" id="PS51459"/>
    </source>
</evidence>
<sequence>MYVMSDSTNWTPYPEDNFLGLTDSNLINEAEAAGITKAELLIFGFDVDEPISVWLILDIHKHAFGHMYDWAGKWRTTQVTVGQLVPPAPNQVLHLMYQFVDNLNFKLSVATTRQDQLDCLTFAHYEFVRIHPFTNGNGRTGRMLMNLVALKLGYQPLQLYHREGESRKVYINDMKAADRGDFTRLRVLIDEELIPF</sequence>
<organism evidence="2 3">
    <name type="scientific">Nibrella saemangeumensis</name>
    <dbReference type="NCBI Taxonomy" id="1084526"/>
    <lineage>
        <taxon>Bacteria</taxon>
        <taxon>Pseudomonadati</taxon>
        <taxon>Bacteroidota</taxon>
        <taxon>Cytophagia</taxon>
        <taxon>Cytophagales</taxon>
        <taxon>Spirosomataceae</taxon>
        <taxon>Nibrella</taxon>
    </lineage>
</organism>
<dbReference type="InterPro" id="IPR036597">
    <property type="entry name" value="Fido-like_dom_sf"/>
</dbReference>
<dbReference type="InterPro" id="IPR003812">
    <property type="entry name" value="Fido"/>
</dbReference>
<feature type="domain" description="Fido" evidence="1">
    <location>
        <begin position="51"/>
        <end position="196"/>
    </location>
</feature>
<evidence type="ECO:0000313" key="3">
    <source>
        <dbReference type="Proteomes" id="UP001501175"/>
    </source>
</evidence>
<dbReference type="Gene3D" id="1.10.3290.10">
    <property type="entry name" value="Fido-like domain"/>
    <property type="match status" value="1"/>
</dbReference>
<comment type="caution">
    <text evidence="2">The sequence shown here is derived from an EMBL/GenBank/DDBJ whole genome shotgun (WGS) entry which is preliminary data.</text>
</comment>
<evidence type="ECO:0000313" key="2">
    <source>
        <dbReference type="EMBL" id="GAA4463274.1"/>
    </source>
</evidence>
<gene>
    <name evidence="2" type="ORF">GCM10023189_41120</name>
</gene>
<keyword evidence="3" id="KW-1185">Reference proteome</keyword>
<dbReference type="PANTHER" id="PTHR13504">
    <property type="entry name" value="FIDO DOMAIN-CONTAINING PROTEIN DDB_G0283145"/>
    <property type="match status" value="1"/>
</dbReference>
<name>A0ABP8NBW4_9BACT</name>
<dbReference type="SUPFAM" id="SSF140931">
    <property type="entry name" value="Fic-like"/>
    <property type="match status" value="1"/>
</dbReference>
<protein>
    <recommendedName>
        <fullName evidence="1">Fido domain-containing protein</fullName>
    </recommendedName>
</protein>
<dbReference type="PANTHER" id="PTHR13504:SF38">
    <property type="entry name" value="FIDO DOMAIN-CONTAINING PROTEIN"/>
    <property type="match status" value="1"/>
</dbReference>
<dbReference type="Pfam" id="PF02661">
    <property type="entry name" value="Fic"/>
    <property type="match status" value="1"/>
</dbReference>
<dbReference type="EMBL" id="BAABHD010000073">
    <property type="protein sequence ID" value="GAA4463274.1"/>
    <property type="molecule type" value="Genomic_DNA"/>
</dbReference>
<dbReference type="InterPro" id="IPR040198">
    <property type="entry name" value="Fido_containing"/>
</dbReference>
<proteinExistence type="predicted"/>
<accession>A0ABP8NBW4</accession>
<reference evidence="3" key="1">
    <citation type="journal article" date="2019" name="Int. J. Syst. Evol. Microbiol.">
        <title>The Global Catalogue of Microorganisms (GCM) 10K type strain sequencing project: providing services to taxonomists for standard genome sequencing and annotation.</title>
        <authorList>
            <consortium name="The Broad Institute Genomics Platform"/>
            <consortium name="The Broad Institute Genome Sequencing Center for Infectious Disease"/>
            <person name="Wu L."/>
            <person name="Ma J."/>
        </authorList>
    </citation>
    <scope>NUCLEOTIDE SEQUENCE [LARGE SCALE GENOMIC DNA]</scope>
    <source>
        <strain evidence="3">JCM 17927</strain>
    </source>
</reference>
<dbReference type="Proteomes" id="UP001501175">
    <property type="component" value="Unassembled WGS sequence"/>
</dbReference>
<dbReference type="PROSITE" id="PS51459">
    <property type="entry name" value="FIDO"/>
    <property type="match status" value="1"/>
</dbReference>